<comment type="caution">
    <text evidence="2">The sequence shown here is derived from an EMBL/GenBank/DDBJ whole genome shotgun (WGS) entry which is preliminary data.</text>
</comment>
<dbReference type="Pfam" id="PF02984">
    <property type="entry name" value="Cyclin_C"/>
    <property type="match status" value="1"/>
</dbReference>
<sequence length="86" mass="9504">FAPSRLAAGALYLARRHECPEEDCWSPLLIQTSGYSHAEAKRAGELVAETVQEPLPLVGTKRLTALTRKYASPRYREVSAMSCLRG</sequence>
<evidence type="ECO:0000259" key="1">
    <source>
        <dbReference type="Pfam" id="PF02984"/>
    </source>
</evidence>
<reference evidence="2 3" key="1">
    <citation type="submission" date="2019-01" db="EMBL/GenBank/DDBJ databases">
        <title>Nuclear Genome Assembly of the Microalgal Biofuel strain Nannochloropsis salina CCMP1776.</title>
        <authorList>
            <person name="Hovde B."/>
        </authorList>
    </citation>
    <scope>NUCLEOTIDE SEQUENCE [LARGE SCALE GENOMIC DNA]</scope>
    <source>
        <strain evidence="2 3">CCMP1776</strain>
    </source>
</reference>
<organism evidence="2 3">
    <name type="scientific">Nannochloropsis salina CCMP1776</name>
    <dbReference type="NCBI Taxonomy" id="1027361"/>
    <lineage>
        <taxon>Eukaryota</taxon>
        <taxon>Sar</taxon>
        <taxon>Stramenopiles</taxon>
        <taxon>Ochrophyta</taxon>
        <taxon>Eustigmatophyceae</taxon>
        <taxon>Eustigmatales</taxon>
        <taxon>Monodopsidaceae</taxon>
        <taxon>Microchloropsis</taxon>
        <taxon>Microchloropsis salina</taxon>
    </lineage>
</organism>
<feature type="non-terminal residue" evidence="2">
    <location>
        <position position="1"/>
    </location>
</feature>
<dbReference type="AlphaFoldDB" id="A0A4D9CPW3"/>
<feature type="domain" description="Cyclin C-terminal" evidence="1">
    <location>
        <begin position="1"/>
        <end position="83"/>
    </location>
</feature>
<proteinExistence type="predicted"/>
<evidence type="ECO:0000313" key="2">
    <source>
        <dbReference type="EMBL" id="TFJ81211.1"/>
    </source>
</evidence>
<dbReference type="InterPro" id="IPR036915">
    <property type="entry name" value="Cyclin-like_sf"/>
</dbReference>
<dbReference type="InterPro" id="IPR004367">
    <property type="entry name" value="Cyclin_C-dom"/>
</dbReference>
<keyword evidence="3" id="KW-1185">Reference proteome</keyword>
<dbReference type="EMBL" id="SDOX01000132">
    <property type="protein sequence ID" value="TFJ81211.1"/>
    <property type="molecule type" value="Genomic_DNA"/>
</dbReference>
<dbReference type="Proteomes" id="UP000355283">
    <property type="component" value="Unassembled WGS sequence"/>
</dbReference>
<accession>A0A4D9CPW3</accession>
<dbReference type="SUPFAM" id="SSF47954">
    <property type="entry name" value="Cyclin-like"/>
    <property type="match status" value="1"/>
</dbReference>
<gene>
    <name evidence="2" type="ORF">NSK_007457</name>
</gene>
<protein>
    <recommendedName>
        <fullName evidence="1">Cyclin C-terminal domain-containing protein</fullName>
    </recommendedName>
</protein>
<name>A0A4D9CPW3_9STRA</name>
<dbReference type="Gene3D" id="1.10.472.10">
    <property type="entry name" value="Cyclin-like"/>
    <property type="match status" value="1"/>
</dbReference>
<evidence type="ECO:0000313" key="3">
    <source>
        <dbReference type="Proteomes" id="UP000355283"/>
    </source>
</evidence>